<keyword evidence="3" id="KW-1185">Reference proteome</keyword>
<comment type="caution">
    <text evidence="2">The sequence shown here is derived from an EMBL/GenBank/DDBJ whole genome shotgun (WGS) entry which is preliminary data.</text>
</comment>
<proteinExistence type="predicted"/>
<keyword evidence="2" id="KW-0946">Virion</keyword>
<evidence type="ECO:0000313" key="3">
    <source>
        <dbReference type="Proteomes" id="UP001281447"/>
    </source>
</evidence>
<evidence type="ECO:0000256" key="1">
    <source>
        <dbReference type="SAM" id="MobiDB-lite"/>
    </source>
</evidence>
<sequence>MGSYRQSNNQHSQQNTSANNNHNCNCHHSNRNNCNCRGKEEVVVDPTRTIVNTNTRKRVVKHVHPTEVINVNRTVVRNEHFFQSVKEKSMKQSKKIIIAAKTLKDEAIADHFGADSSLLRTKLSLRGKLFLLAT</sequence>
<reference evidence="2 3" key="1">
    <citation type="submission" date="2023-10" db="EMBL/GenBank/DDBJ databases">
        <title>Virgibacillus halophilus 5B73C genome.</title>
        <authorList>
            <person name="Miliotis G."/>
            <person name="Sengupta P."/>
            <person name="Hameed A."/>
            <person name="Chuvochina M."/>
            <person name="Mcdonagh F."/>
            <person name="Simpson A.C."/>
            <person name="Singh N.K."/>
            <person name="Rekha P.D."/>
            <person name="Raman K."/>
            <person name="Hugenholtz P."/>
            <person name="Venkateswaran K."/>
        </authorList>
    </citation>
    <scope>NUCLEOTIDE SEQUENCE [LARGE SCALE GENOMIC DNA]</scope>
    <source>
        <strain evidence="2 3">5B73C</strain>
    </source>
</reference>
<evidence type="ECO:0000313" key="2">
    <source>
        <dbReference type="EMBL" id="MDY0394950.1"/>
    </source>
</evidence>
<keyword evidence="2" id="KW-0167">Capsid protein</keyword>
<dbReference type="Proteomes" id="UP001281447">
    <property type="component" value="Unassembled WGS sequence"/>
</dbReference>
<accession>A0ABU5C6X6</accession>
<dbReference type="InterPro" id="IPR020108">
    <property type="entry name" value="Spore_coat_CotD"/>
</dbReference>
<gene>
    <name evidence="2" type="ORF">RWE15_11545</name>
</gene>
<protein>
    <submittedName>
        <fullName evidence="2">CotD family spore coat protein</fullName>
    </submittedName>
</protein>
<dbReference type="EMBL" id="JAWDIP010000003">
    <property type="protein sequence ID" value="MDY0394950.1"/>
    <property type="molecule type" value="Genomic_DNA"/>
</dbReference>
<name>A0ABU5C6X6_9BACI</name>
<organism evidence="2 3">
    <name type="scientific">Tigheibacillus halophilus</name>
    <dbReference type="NCBI Taxonomy" id="361280"/>
    <lineage>
        <taxon>Bacteria</taxon>
        <taxon>Bacillati</taxon>
        <taxon>Bacillota</taxon>
        <taxon>Bacilli</taxon>
        <taxon>Bacillales</taxon>
        <taxon>Bacillaceae</taxon>
        <taxon>Tigheibacillus</taxon>
    </lineage>
</organism>
<feature type="region of interest" description="Disordered" evidence="1">
    <location>
        <begin position="1"/>
        <end position="20"/>
    </location>
</feature>
<dbReference type="Pfam" id="PF11122">
    <property type="entry name" value="Spore-coat_CotD"/>
    <property type="match status" value="1"/>
</dbReference>